<name>A0A931GYI7_9BACT</name>
<dbReference type="PANTHER" id="PTHR48098">
    <property type="entry name" value="ENTEROCHELIN ESTERASE-RELATED"/>
    <property type="match status" value="1"/>
</dbReference>
<protein>
    <submittedName>
        <fullName evidence="2">Esterase family protein</fullName>
    </submittedName>
</protein>
<feature type="chain" id="PRO_5037197137" evidence="1">
    <location>
        <begin position="20"/>
        <end position="297"/>
    </location>
</feature>
<gene>
    <name evidence="2" type="ORF">I5907_08195</name>
</gene>
<feature type="signal peptide" evidence="1">
    <location>
        <begin position="1"/>
        <end position="19"/>
    </location>
</feature>
<dbReference type="PANTHER" id="PTHR48098:SF1">
    <property type="entry name" value="DIACYLGLYCEROL ACYLTRANSFERASE_MYCOLYLTRANSFERASE AG85A"/>
    <property type="match status" value="1"/>
</dbReference>
<accession>A0A931GYI7</accession>
<evidence type="ECO:0000313" key="2">
    <source>
        <dbReference type="EMBL" id="MBG9376212.1"/>
    </source>
</evidence>
<keyword evidence="1" id="KW-0732">Signal</keyword>
<sequence>MKYCSTRTCLFIVCLLVSAAAYTQPAGKVIEQRIVKSALMNKDVKYTVYLPADYETSERSYPVVYLLHGYTDDNTGWLQFGEVNRYADKAIAEGTIPPMIIVMPNGDSSWYINSFDGKENYEDFFIKEFMPAIEKTYRIKAQKTYRGIAGLSMGGYGTLIYALKYPDLFAAAAPLSAGVFTDDEMVAMDDDNWKNVFGQLYGHNLKGKSRLSKAWFDNSILKIVETKPADDLKKVRLYIDCGDDDFLIKGNCMLHLALKDKNVPHEFRVRDGVHNWPYWRTGITDALAFIGDSFHQY</sequence>
<organism evidence="2 3">
    <name type="scientific">Panacibacter microcysteis</name>
    <dbReference type="NCBI Taxonomy" id="2793269"/>
    <lineage>
        <taxon>Bacteria</taxon>
        <taxon>Pseudomonadati</taxon>
        <taxon>Bacteroidota</taxon>
        <taxon>Chitinophagia</taxon>
        <taxon>Chitinophagales</taxon>
        <taxon>Chitinophagaceae</taxon>
        <taxon>Panacibacter</taxon>
    </lineage>
</organism>
<dbReference type="EMBL" id="JADWYR010000001">
    <property type="protein sequence ID" value="MBG9376212.1"/>
    <property type="molecule type" value="Genomic_DNA"/>
</dbReference>
<proteinExistence type="predicted"/>
<dbReference type="GO" id="GO:0016747">
    <property type="term" value="F:acyltransferase activity, transferring groups other than amino-acyl groups"/>
    <property type="evidence" value="ECO:0007669"/>
    <property type="project" value="TreeGrafter"/>
</dbReference>
<dbReference type="InterPro" id="IPR000801">
    <property type="entry name" value="Esterase-like"/>
</dbReference>
<dbReference type="InterPro" id="IPR050583">
    <property type="entry name" value="Mycobacterial_A85_antigen"/>
</dbReference>
<dbReference type="Pfam" id="PF00756">
    <property type="entry name" value="Esterase"/>
    <property type="match status" value="1"/>
</dbReference>
<dbReference type="Gene3D" id="3.40.50.1820">
    <property type="entry name" value="alpha/beta hydrolase"/>
    <property type="match status" value="1"/>
</dbReference>
<dbReference type="AlphaFoldDB" id="A0A931GYI7"/>
<comment type="caution">
    <text evidence="2">The sequence shown here is derived from an EMBL/GenBank/DDBJ whole genome shotgun (WGS) entry which is preliminary data.</text>
</comment>
<keyword evidence="3" id="KW-1185">Reference proteome</keyword>
<dbReference type="SUPFAM" id="SSF53474">
    <property type="entry name" value="alpha/beta-Hydrolases"/>
    <property type="match status" value="1"/>
</dbReference>
<reference evidence="2" key="1">
    <citation type="submission" date="2020-11" db="EMBL/GenBank/DDBJ databases">
        <title>Bacterial whole genome sequence for Panacibacter sp. DH6.</title>
        <authorList>
            <person name="Le V."/>
            <person name="Ko S."/>
            <person name="Ahn C.-Y."/>
            <person name="Oh H.-M."/>
        </authorList>
    </citation>
    <scope>NUCLEOTIDE SEQUENCE</scope>
    <source>
        <strain evidence="2">DH6</strain>
    </source>
</reference>
<dbReference type="InterPro" id="IPR029058">
    <property type="entry name" value="AB_hydrolase_fold"/>
</dbReference>
<evidence type="ECO:0000313" key="3">
    <source>
        <dbReference type="Proteomes" id="UP000628448"/>
    </source>
</evidence>
<evidence type="ECO:0000256" key="1">
    <source>
        <dbReference type="SAM" id="SignalP"/>
    </source>
</evidence>
<dbReference type="Proteomes" id="UP000628448">
    <property type="component" value="Unassembled WGS sequence"/>
</dbReference>